<evidence type="ECO:0000256" key="5">
    <source>
        <dbReference type="ARBA" id="ARBA00022827"/>
    </source>
</evidence>
<dbReference type="GO" id="GO:0050660">
    <property type="term" value="F:flavin adenine dinucleotide binding"/>
    <property type="evidence" value="ECO:0007669"/>
    <property type="project" value="InterPro"/>
</dbReference>
<dbReference type="PANTHER" id="PTHR47470:SF1">
    <property type="entry name" value="FAD-DEPENDENT OXIDOREDUCTASE 2 FAD BINDING DOMAIN-CONTAINING PROTEIN"/>
    <property type="match status" value="1"/>
</dbReference>
<comment type="cofactor">
    <cofactor evidence="1">
        <name>FAD</name>
        <dbReference type="ChEBI" id="CHEBI:57692"/>
    </cofactor>
</comment>
<evidence type="ECO:0000313" key="19">
    <source>
        <dbReference type="Proteomes" id="UP000004816"/>
    </source>
</evidence>
<evidence type="ECO:0000256" key="13">
    <source>
        <dbReference type="ARBA" id="ARBA00049723"/>
    </source>
</evidence>
<comment type="similarity">
    <text evidence="2">Belongs to the GMC oxidoreductase family.</text>
</comment>
<dbReference type="InterPro" id="IPR007867">
    <property type="entry name" value="GMC_OxRtase_C"/>
</dbReference>
<evidence type="ECO:0000256" key="9">
    <source>
        <dbReference type="ARBA" id="ARBA00023221"/>
    </source>
</evidence>
<evidence type="ECO:0000256" key="8">
    <source>
        <dbReference type="ARBA" id="ARBA00023166"/>
    </source>
</evidence>
<dbReference type="OrthoDB" id="517968at2"/>
<proteinExistence type="inferred from homology"/>
<keyword evidence="6" id="KW-0560">Oxidoreductase</keyword>
<keyword evidence="5" id="KW-0274">FAD</keyword>
<dbReference type="HOGENOM" id="CLU_002483_2_0_11"/>
<dbReference type="PANTHER" id="PTHR47470">
    <property type="entry name" value="CHOLESTEROL OXIDASE"/>
    <property type="match status" value="1"/>
</dbReference>
<dbReference type="Proteomes" id="UP000004816">
    <property type="component" value="Unassembled WGS sequence"/>
</dbReference>
<evidence type="ECO:0000256" key="2">
    <source>
        <dbReference type="ARBA" id="ARBA00010790"/>
    </source>
</evidence>
<dbReference type="eggNOG" id="COG2303">
    <property type="taxonomic scope" value="Bacteria"/>
</dbReference>
<dbReference type="Pfam" id="PF01266">
    <property type="entry name" value="DAO"/>
    <property type="match status" value="1"/>
</dbReference>
<dbReference type="SUPFAM" id="SSF51905">
    <property type="entry name" value="FAD/NAD(P)-binding domain"/>
    <property type="match status" value="1"/>
</dbReference>
<keyword evidence="19" id="KW-1185">Reference proteome</keyword>
<dbReference type="STRING" id="679197.HMPREF9336_03279"/>
<dbReference type="GO" id="GO:0008203">
    <property type="term" value="P:cholesterol metabolic process"/>
    <property type="evidence" value="ECO:0007669"/>
    <property type="project" value="UniProtKB-KW"/>
</dbReference>
<dbReference type="Pfam" id="PF05199">
    <property type="entry name" value="GMC_oxred_C"/>
    <property type="match status" value="1"/>
</dbReference>
<dbReference type="GO" id="GO:0016995">
    <property type="term" value="F:cholesterol oxidase activity"/>
    <property type="evidence" value="ECO:0007669"/>
    <property type="project" value="UniProtKB-EC"/>
</dbReference>
<dbReference type="Pfam" id="PF00732">
    <property type="entry name" value="GMC_oxred_N"/>
    <property type="match status" value="1"/>
</dbReference>
<dbReference type="InterPro" id="IPR001763">
    <property type="entry name" value="Rhodanese-like_dom"/>
</dbReference>
<keyword evidence="3" id="KW-0153">Cholesterol metabolism</keyword>
<evidence type="ECO:0000256" key="3">
    <source>
        <dbReference type="ARBA" id="ARBA00022548"/>
    </source>
</evidence>
<keyword evidence="10" id="KW-0413">Isomerase</keyword>
<gene>
    <name evidence="18" type="ORF">HMPREF9336_03279</name>
</gene>
<sequence>MPEKRDFDVLVIGSGFGGSVTALRLAEKGYSVAVLEAGRRFEDDELPKTNWNIRKFLWAPKLGAFGIQRLHFLPDCTVLAGAGVGGGSLNYANTLYIPKDPFFNDPQWAHITDWKSELAPHYAQAQKMLGVTINPAPTHSDRVMQAVAEDMGVGDTFVSTPVGVFFDKPGFTVPDPFFGGAGPARTGCTECGSCMTGCRVGAKNTLVKNYLALAEKAGAKVFPLTEVRQARQLADGTWEVRTRHPGSWFGKAKQVFTARNVVVAAGTWGSQQLLHRMKSEGVLPKLSDQLGQLTRSNSESILGAARPKVDEDDNLSQGVAITSSFHPEENTHIEPVRYGKGANAMFLLGALLTDGDGKGPRWLTYLRELIRDPRPQLMVFKLRRMSERTIIVLVMQTLDNSLTTFVKRGLFGRFKISSKQGHGEPNPTWIPKGNEAARRIAEKIGGRPFGTWPDVFNLTLTAHFIGGAAISDSPEKGVIDPYHRVWGYPTLFVTDGAAISANLGVNPSLSITAQAERAASLWPNKGEEDPRPAQGQPYQRLEPVAPKNPQVPASAPAALQWPTVR</sequence>
<feature type="region of interest" description="Disordered" evidence="16">
    <location>
        <begin position="523"/>
        <end position="565"/>
    </location>
</feature>
<protein>
    <recommendedName>
        <fullName evidence="14">Cholesterol oxidase</fullName>
        <ecNumber evidence="13">1.1.3.6</ecNumber>
        <ecNumber evidence="11">5.3.3.1</ecNumber>
    </recommendedName>
    <alternativeName>
        <fullName evidence="15">Cholesterol isomerase</fullName>
    </alternativeName>
</protein>
<reference evidence="18 19" key="1">
    <citation type="journal article" date="2011" name="Stand. Genomic Sci.">
        <title>High quality draft genome sequence of Segniliparus rugosus CDC 945(T)= (ATCC BAA-974(T)).</title>
        <authorList>
            <person name="Earl A.M."/>
            <person name="Desjardins C.A."/>
            <person name="Fitzgerald M.G."/>
            <person name="Arachchi H.M."/>
            <person name="Zeng Q."/>
            <person name="Mehta T."/>
            <person name="Griggs A."/>
            <person name="Birren B.W."/>
            <person name="Toney N.C."/>
            <person name="Carr J."/>
            <person name="Posey J."/>
            <person name="Butler W.R."/>
        </authorList>
    </citation>
    <scope>NUCLEOTIDE SEQUENCE [LARGE SCALE GENOMIC DNA]</scope>
    <source>
        <strain evidence="19">ATCC BAA-974 / DSM 45345 / CCUG 50838 / CIP 108380 / JCM 13579 / CDC 945</strain>
    </source>
</reference>
<evidence type="ECO:0000256" key="14">
    <source>
        <dbReference type="ARBA" id="ARBA00049744"/>
    </source>
</evidence>
<evidence type="ECO:0000256" key="15">
    <source>
        <dbReference type="ARBA" id="ARBA00049778"/>
    </source>
</evidence>
<dbReference type="EMBL" id="ACZI02000001">
    <property type="protein sequence ID" value="EFV11793.1"/>
    <property type="molecule type" value="Genomic_DNA"/>
</dbReference>
<accession>E5XUV7</accession>
<dbReference type="Gene3D" id="3.50.50.60">
    <property type="entry name" value="FAD/NAD(P)-binding domain"/>
    <property type="match status" value="3"/>
</dbReference>
<dbReference type="GO" id="GO:0004769">
    <property type="term" value="F:steroid Delta-isomerase activity"/>
    <property type="evidence" value="ECO:0007669"/>
    <property type="project" value="UniProtKB-EC"/>
</dbReference>
<feature type="domain" description="Rhodanese" evidence="17">
    <location>
        <begin position="9"/>
        <end position="50"/>
    </location>
</feature>
<dbReference type="EC" id="5.3.3.1" evidence="11"/>
<dbReference type="InterPro" id="IPR052542">
    <property type="entry name" value="Cholesterol_Oxidase"/>
</dbReference>
<evidence type="ECO:0000256" key="12">
    <source>
        <dbReference type="ARBA" id="ARBA00049645"/>
    </source>
</evidence>
<dbReference type="InterPro" id="IPR006076">
    <property type="entry name" value="FAD-dep_OxRdtase"/>
</dbReference>
<evidence type="ECO:0000313" key="18">
    <source>
        <dbReference type="EMBL" id="EFV11793.1"/>
    </source>
</evidence>
<evidence type="ECO:0000256" key="4">
    <source>
        <dbReference type="ARBA" id="ARBA00022630"/>
    </source>
</evidence>
<evidence type="ECO:0000256" key="16">
    <source>
        <dbReference type="SAM" id="MobiDB-lite"/>
    </source>
</evidence>
<comment type="caution">
    <text evidence="18">The sequence shown here is derived from an EMBL/GenBank/DDBJ whole genome shotgun (WGS) entry which is preliminary data.</text>
</comment>
<evidence type="ECO:0000256" key="6">
    <source>
        <dbReference type="ARBA" id="ARBA00023002"/>
    </source>
</evidence>
<organism evidence="18 19">
    <name type="scientific">Segniliparus rugosus (strain ATCC BAA-974 / DSM 45345 / CCUG 50838 / CIP 108380 / JCM 13579 / CDC 945)</name>
    <dbReference type="NCBI Taxonomy" id="679197"/>
    <lineage>
        <taxon>Bacteria</taxon>
        <taxon>Bacillati</taxon>
        <taxon>Actinomycetota</taxon>
        <taxon>Actinomycetes</taxon>
        <taxon>Mycobacteriales</taxon>
        <taxon>Segniliparaceae</taxon>
        <taxon>Segniliparus</taxon>
    </lineage>
</organism>
<keyword evidence="4" id="KW-0285">Flavoprotein</keyword>
<evidence type="ECO:0000256" key="1">
    <source>
        <dbReference type="ARBA" id="ARBA00001974"/>
    </source>
</evidence>
<keyword evidence="8" id="KW-1207">Sterol metabolism</keyword>
<keyword evidence="9" id="KW-0753">Steroid metabolism</keyword>
<comment type="pathway">
    <text evidence="12">Steroid metabolism; cholesterol degradation.</text>
</comment>
<dbReference type="AlphaFoldDB" id="E5XUV7"/>
<evidence type="ECO:0000256" key="11">
    <source>
        <dbReference type="ARBA" id="ARBA00038856"/>
    </source>
</evidence>
<dbReference type="RefSeq" id="WP_007472158.1">
    <property type="nucleotide sequence ID" value="NZ_KI391953.1"/>
</dbReference>
<dbReference type="InterPro" id="IPR036188">
    <property type="entry name" value="FAD/NAD-bd_sf"/>
</dbReference>
<dbReference type="EC" id="1.1.3.6" evidence="13"/>
<evidence type="ECO:0000256" key="10">
    <source>
        <dbReference type="ARBA" id="ARBA00023235"/>
    </source>
</evidence>
<name>E5XUV7_SEGRC</name>
<evidence type="ECO:0000259" key="17">
    <source>
        <dbReference type="PROSITE" id="PS50206"/>
    </source>
</evidence>
<dbReference type="InterPro" id="IPR000172">
    <property type="entry name" value="GMC_OxRdtase_N"/>
</dbReference>
<dbReference type="PROSITE" id="PS50206">
    <property type="entry name" value="RHODANESE_3"/>
    <property type="match status" value="1"/>
</dbReference>
<evidence type="ECO:0000256" key="7">
    <source>
        <dbReference type="ARBA" id="ARBA00023098"/>
    </source>
</evidence>
<keyword evidence="7" id="KW-0443">Lipid metabolism</keyword>